<proteinExistence type="predicted"/>
<dbReference type="EMBL" id="VJXX01000001">
    <property type="protein sequence ID" value="MPY09159.1"/>
    <property type="molecule type" value="Genomic_DNA"/>
</dbReference>
<dbReference type="RefSeq" id="WP_152811490.1">
    <property type="nucleotide sequence ID" value="NZ_VJXX01000001.1"/>
</dbReference>
<name>A0A7X1TLX4_9MICC</name>
<gene>
    <name evidence="1" type="ORF">FNH21_00130</name>
</gene>
<evidence type="ECO:0000313" key="1">
    <source>
        <dbReference type="EMBL" id="MPY09159.1"/>
    </source>
</evidence>
<keyword evidence="2" id="KW-1185">Reference proteome</keyword>
<organism evidence="1 2">
    <name type="scientific">Arthrobacter bussei</name>
    <dbReference type="NCBI Taxonomy" id="2594179"/>
    <lineage>
        <taxon>Bacteria</taxon>
        <taxon>Bacillati</taxon>
        <taxon>Actinomycetota</taxon>
        <taxon>Actinomycetes</taxon>
        <taxon>Micrococcales</taxon>
        <taxon>Micrococcaceae</taxon>
        <taxon>Arthrobacter</taxon>
    </lineage>
</organism>
<accession>A0A7X1TLX4</accession>
<dbReference type="Proteomes" id="UP000326464">
    <property type="component" value="Unassembled WGS sequence"/>
</dbReference>
<protein>
    <submittedName>
        <fullName evidence="1">Uncharacterized protein</fullName>
    </submittedName>
</protein>
<sequence>MHQAFDMNVLARLCDEVGEIAASAFVRSFSDMLEERLIRIDLAHPVMDPQEWSSAVTGLGTSANRAGAQRIEQTCANLLTIDPSDVFALEDSKGRLRTDGRIFALAFASFLNGQTLA</sequence>
<dbReference type="AlphaFoldDB" id="A0A7X1TLX4"/>
<evidence type="ECO:0000313" key="2">
    <source>
        <dbReference type="Proteomes" id="UP000326464"/>
    </source>
</evidence>
<comment type="caution">
    <text evidence="1">The sequence shown here is derived from an EMBL/GenBank/DDBJ whole genome shotgun (WGS) entry which is preliminary data.</text>
</comment>
<reference evidence="2" key="1">
    <citation type="submission" date="2019-07" db="EMBL/GenBank/DDBJ databases">
        <title>Arthrobacter KR32 sp. nov., isolated from mountain cheese made of cows milk.</title>
        <authorList>
            <person name="Flegler A."/>
        </authorList>
    </citation>
    <scope>NUCLEOTIDE SEQUENCE [LARGE SCALE GENOMIC DNA]</scope>
    <source>
        <strain evidence="2">KR32</strain>
    </source>
</reference>